<name>A0ABR7VNR1_VIRHA</name>
<evidence type="ECO:0008006" key="4">
    <source>
        <dbReference type="Google" id="ProtNLM"/>
    </source>
</evidence>
<dbReference type="EMBL" id="JACWEZ010000006">
    <property type="protein sequence ID" value="MBD1223283.1"/>
    <property type="molecule type" value="Genomic_DNA"/>
</dbReference>
<evidence type="ECO:0000313" key="3">
    <source>
        <dbReference type="Proteomes" id="UP000621631"/>
    </source>
</evidence>
<dbReference type="RefSeq" id="WP_189778381.1">
    <property type="nucleotide sequence ID" value="NZ_JACWEZ010000006.1"/>
</dbReference>
<keyword evidence="3" id="KW-1185">Reference proteome</keyword>
<dbReference type="Proteomes" id="UP000621631">
    <property type="component" value="Unassembled WGS sequence"/>
</dbReference>
<protein>
    <recommendedName>
        <fullName evidence="4">Phage abortive infection protein</fullName>
    </recommendedName>
</protein>
<keyword evidence="1" id="KW-0472">Membrane</keyword>
<feature type="transmembrane region" description="Helical" evidence="1">
    <location>
        <begin position="39"/>
        <end position="63"/>
    </location>
</feature>
<organism evidence="2 3">
    <name type="scientific">Virgibacillus halodenitrificans</name>
    <name type="common">Bacillus halodenitrificans</name>
    <dbReference type="NCBI Taxonomy" id="1482"/>
    <lineage>
        <taxon>Bacteria</taxon>
        <taxon>Bacillati</taxon>
        <taxon>Bacillota</taxon>
        <taxon>Bacilli</taxon>
        <taxon>Bacillales</taxon>
        <taxon>Bacillaceae</taxon>
        <taxon>Virgibacillus</taxon>
    </lineage>
</organism>
<accession>A0ABR7VNR1</accession>
<keyword evidence="1" id="KW-0812">Transmembrane</keyword>
<reference evidence="2 3" key="1">
    <citation type="submission" date="2020-09" db="EMBL/GenBank/DDBJ databases">
        <title>Draft Genome Sequences of Oil-Oxidizing Bacteria Halomonas titanicae, Marinobacter lutaoensis, and Virgibacillus halodenitrificans Isolated from Highly Saline Environments.</title>
        <authorList>
            <person name="Grouzdev D.S."/>
            <person name="Sokolova D.S."/>
            <person name="Semenova E.M."/>
            <person name="Borzenkov I.A."/>
            <person name="Bidzhieva S.K."/>
            <person name="Poltaraus A.B."/>
            <person name="Nazina T.N."/>
        </authorList>
    </citation>
    <scope>NUCLEOTIDE SEQUENCE [LARGE SCALE GENOMIC DNA]</scope>
    <source>
        <strain evidence="2 3">VKM B-3472D</strain>
    </source>
</reference>
<keyword evidence="1" id="KW-1133">Transmembrane helix</keyword>
<comment type="caution">
    <text evidence="2">The sequence shown here is derived from an EMBL/GenBank/DDBJ whole genome shotgun (WGS) entry which is preliminary data.</text>
</comment>
<gene>
    <name evidence="2" type="ORF">IC602_11815</name>
</gene>
<proteinExistence type="predicted"/>
<evidence type="ECO:0000313" key="2">
    <source>
        <dbReference type="EMBL" id="MBD1223283.1"/>
    </source>
</evidence>
<evidence type="ECO:0000256" key="1">
    <source>
        <dbReference type="SAM" id="Phobius"/>
    </source>
</evidence>
<feature type="transmembrane region" description="Helical" evidence="1">
    <location>
        <begin position="7"/>
        <end position="27"/>
    </location>
</feature>
<sequence length="295" mass="34903">MKRKEYWYIYGSVSILIAILLGISLIPGIKLISEQDWRFFISIPGPLLAFIAFIRTLQVQILLNKKDDKNAIRADFFELLKLMNDYKKSIEVVAENIYDIVKDRYNTLNEFPYETVYLKYSSQFKEISPFFRCFHRILKNLNEAYESGTISHKEYKGYISILRTQFKPSELEFILYNSVIMHRGTGLGIELIGTSFFGDKSDVLINQHLDYQKYFKNELLDKFVDKDSDNLLVKNQALERKEMRKIYQKIVNRINTEVNEKKRIILVNRLTSMNLRKIDTFNFVVTDEETSKINF</sequence>